<organism evidence="1 2">
    <name type="scientific">Exocentrus adspersus</name>
    <dbReference type="NCBI Taxonomy" id="1586481"/>
    <lineage>
        <taxon>Eukaryota</taxon>
        <taxon>Metazoa</taxon>
        <taxon>Ecdysozoa</taxon>
        <taxon>Arthropoda</taxon>
        <taxon>Hexapoda</taxon>
        <taxon>Insecta</taxon>
        <taxon>Pterygota</taxon>
        <taxon>Neoptera</taxon>
        <taxon>Endopterygota</taxon>
        <taxon>Coleoptera</taxon>
        <taxon>Polyphaga</taxon>
        <taxon>Cucujiformia</taxon>
        <taxon>Chrysomeloidea</taxon>
        <taxon>Cerambycidae</taxon>
        <taxon>Lamiinae</taxon>
        <taxon>Acanthocinini</taxon>
        <taxon>Exocentrus</taxon>
    </lineage>
</organism>
<dbReference type="AlphaFoldDB" id="A0AAV8W0B7"/>
<evidence type="ECO:0000313" key="1">
    <source>
        <dbReference type="EMBL" id="KAJ8919785.1"/>
    </source>
</evidence>
<evidence type="ECO:0008006" key="3">
    <source>
        <dbReference type="Google" id="ProtNLM"/>
    </source>
</evidence>
<protein>
    <recommendedName>
        <fullName evidence="3">NADH dehydrogenase [ubiquinone] 1 beta subcomplex subunit 10</fullName>
    </recommendedName>
</protein>
<comment type="caution">
    <text evidence="1">The sequence shown here is derived from an EMBL/GenBank/DDBJ whole genome shotgun (WGS) entry which is preliminary data.</text>
</comment>
<evidence type="ECO:0000313" key="2">
    <source>
        <dbReference type="Proteomes" id="UP001159042"/>
    </source>
</evidence>
<accession>A0AAV8W0B7</accession>
<sequence length="93" mass="11043">MSAQTSYYICLLYPEKRISSMEGTDVAQMRWIEELENERQFIRRRYEYFDNGVPVADLIKERSCMGIKQQDCPSSVDAKRAEDFIQRMYDEGI</sequence>
<name>A0AAV8W0B7_9CUCU</name>
<dbReference type="EMBL" id="JANEYG010000016">
    <property type="protein sequence ID" value="KAJ8919785.1"/>
    <property type="molecule type" value="Genomic_DNA"/>
</dbReference>
<reference evidence="1 2" key="1">
    <citation type="journal article" date="2023" name="Insect Mol. Biol.">
        <title>Genome sequencing provides insights into the evolution of gene families encoding plant cell wall-degrading enzymes in longhorned beetles.</title>
        <authorList>
            <person name="Shin N.R."/>
            <person name="Okamura Y."/>
            <person name="Kirsch R."/>
            <person name="Pauchet Y."/>
        </authorList>
    </citation>
    <scope>NUCLEOTIDE SEQUENCE [LARGE SCALE GENOMIC DNA]</scope>
    <source>
        <strain evidence="1">EAD_L_NR</strain>
    </source>
</reference>
<proteinExistence type="predicted"/>
<gene>
    <name evidence="1" type="ORF">NQ315_006314</name>
</gene>
<dbReference type="Proteomes" id="UP001159042">
    <property type="component" value="Unassembled WGS sequence"/>
</dbReference>
<keyword evidence="2" id="KW-1185">Reference proteome</keyword>